<organism evidence="1 2">
    <name type="scientific">Canavalia gladiata</name>
    <name type="common">Sword bean</name>
    <name type="synonym">Dolichos gladiatus</name>
    <dbReference type="NCBI Taxonomy" id="3824"/>
    <lineage>
        <taxon>Eukaryota</taxon>
        <taxon>Viridiplantae</taxon>
        <taxon>Streptophyta</taxon>
        <taxon>Embryophyta</taxon>
        <taxon>Tracheophyta</taxon>
        <taxon>Spermatophyta</taxon>
        <taxon>Magnoliopsida</taxon>
        <taxon>eudicotyledons</taxon>
        <taxon>Gunneridae</taxon>
        <taxon>Pentapetalae</taxon>
        <taxon>rosids</taxon>
        <taxon>fabids</taxon>
        <taxon>Fabales</taxon>
        <taxon>Fabaceae</taxon>
        <taxon>Papilionoideae</taxon>
        <taxon>50 kb inversion clade</taxon>
        <taxon>NPAAA clade</taxon>
        <taxon>indigoferoid/millettioid clade</taxon>
        <taxon>Phaseoleae</taxon>
        <taxon>Canavalia</taxon>
    </lineage>
</organism>
<sequence>MLCSEVAVYRLHEICFSLVDVLVNILQNQDVPFTSCQGQLVQPEVGFWAASRCTIPPLAVMTIFGIGCMRDKARARLYESIDCVHLVRLLFFGKRPHGSHAAWDPLLLRPDAGLVEPTTYTKPSGGNYAFLARPGSDGGAFDTDLSSTDAKILPEFRTVPLNWQPGVQE</sequence>
<name>A0AAN9M3M6_CANGL</name>
<reference evidence="1 2" key="1">
    <citation type="submission" date="2024-01" db="EMBL/GenBank/DDBJ databases">
        <title>The genomes of 5 underutilized Papilionoideae crops provide insights into root nodulation and disease resistanc.</title>
        <authorList>
            <person name="Jiang F."/>
        </authorList>
    </citation>
    <scope>NUCLEOTIDE SEQUENCE [LARGE SCALE GENOMIC DNA]</scope>
    <source>
        <strain evidence="1">LVBAO_FW01</strain>
        <tissue evidence="1">Leaves</tissue>
    </source>
</reference>
<keyword evidence="2" id="KW-1185">Reference proteome</keyword>
<protein>
    <submittedName>
        <fullName evidence="1">Uncharacterized protein</fullName>
    </submittedName>
</protein>
<dbReference type="EMBL" id="JAYMYQ010000003">
    <property type="protein sequence ID" value="KAK7344693.1"/>
    <property type="molecule type" value="Genomic_DNA"/>
</dbReference>
<evidence type="ECO:0000313" key="2">
    <source>
        <dbReference type="Proteomes" id="UP001367508"/>
    </source>
</evidence>
<dbReference type="AlphaFoldDB" id="A0AAN9M3M6"/>
<comment type="caution">
    <text evidence="1">The sequence shown here is derived from an EMBL/GenBank/DDBJ whole genome shotgun (WGS) entry which is preliminary data.</text>
</comment>
<accession>A0AAN9M3M6</accession>
<dbReference type="Proteomes" id="UP001367508">
    <property type="component" value="Unassembled WGS sequence"/>
</dbReference>
<gene>
    <name evidence="1" type="ORF">VNO77_14620</name>
</gene>
<proteinExistence type="predicted"/>
<evidence type="ECO:0000313" key="1">
    <source>
        <dbReference type="EMBL" id="KAK7344693.1"/>
    </source>
</evidence>